<reference evidence="1" key="1">
    <citation type="submission" date="2023-03" db="EMBL/GenBank/DDBJ databases">
        <title>Massive genome expansion in bonnet fungi (Mycena s.s.) driven by repeated elements and novel gene families across ecological guilds.</title>
        <authorList>
            <consortium name="Lawrence Berkeley National Laboratory"/>
            <person name="Harder C.B."/>
            <person name="Miyauchi S."/>
            <person name="Viragh M."/>
            <person name="Kuo A."/>
            <person name="Thoen E."/>
            <person name="Andreopoulos B."/>
            <person name="Lu D."/>
            <person name="Skrede I."/>
            <person name="Drula E."/>
            <person name="Henrissat B."/>
            <person name="Morin E."/>
            <person name="Kohler A."/>
            <person name="Barry K."/>
            <person name="LaButti K."/>
            <person name="Morin E."/>
            <person name="Salamov A."/>
            <person name="Lipzen A."/>
            <person name="Mereny Z."/>
            <person name="Hegedus B."/>
            <person name="Baldrian P."/>
            <person name="Stursova M."/>
            <person name="Weitz H."/>
            <person name="Taylor A."/>
            <person name="Grigoriev I.V."/>
            <person name="Nagy L.G."/>
            <person name="Martin F."/>
            <person name="Kauserud H."/>
        </authorList>
    </citation>
    <scope>NUCLEOTIDE SEQUENCE</scope>
    <source>
        <strain evidence="1">CBHHK067</strain>
    </source>
</reference>
<accession>A0AAD7DT23</accession>
<keyword evidence="2" id="KW-1185">Reference proteome</keyword>
<organism evidence="1 2">
    <name type="scientific">Mycena rosella</name>
    <name type="common">Pink bonnet</name>
    <name type="synonym">Agaricus rosellus</name>
    <dbReference type="NCBI Taxonomy" id="1033263"/>
    <lineage>
        <taxon>Eukaryota</taxon>
        <taxon>Fungi</taxon>
        <taxon>Dikarya</taxon>
        <taxon>Basidiomycota</taxon>
        <taxon>Agaricomycotina</taxon>
        <taxon>Agaricomycetes</taxon>
        <taxon>Agaricomycetidae</taxon>
        <taxon>Agaricales</taxon>
        <taxon>Marasmiineae</taxon>
        <taxon>Mycenaceae</taxon>
        <taxon>Mycena</taxon>
    </lineage>
</organism>
<protein>
    <submittedName>
        <fullName evidence="1">Uncharacterized protein</fullName>
    </submittedName>
</protein>
<dbReference type="AlphaFoldDB" id="A0AAD7DT23"/>
<evidence type="ECO:0000313" key="1">
    <source>
        <dbReference type="EMBL" id="KAJ7699063.1"/>
    </source>
</evidence>
<name>A0AAD7DT23_MYCRO</name>
<dbReference type="Proteomes" id="UP001221757">
    <property type="component" value="Unassembled WGS sequence"/>
</dbReference>
<proteinExistence type="predicted"/>
<dbReference type="EMBL" id="JARKIE010000024">
    <property type="protein sequence ID" value="KAJ7699063.1"/>
    <property type="molecule type" value="Genomic_DNA"/>
</dbReference>
<sequence length="279" mass="31431">MFDRTHDCQLKLYPDVRFPGSFGTTSRSIDFALVPEWQPTSECMARRSGKAPLRFSSPALVIGVQMDDIGNGDLTYDELRNLARVTQPHMEALLVARHQRHAEASSAKPPDVPPCIFGIAFRDLTVFIVAHIAHLDHSKYRSQLLLVDRLSFPPYVPNDREGVLTRLRLIIALLTIKSHTGHLASLWNELNWPPTIFDAEAALVRECTGIVTPSPSDYEDLDALMWGDMLDHIGIASGQEERDINPPPSEIERSKELVNDWLPRVQDVEVLEDISLEHL</sequence>
<evidence type="ECO:0000313" key="2">
    <source>
        <dbReference type="Proteomes" id="UP001221757"/>
    </source>
</evidence>
<gene>
    <name evidence="1" type="ORF">B0H17DRAFT_317981</name>
</gene>
<comment type="caution">
    <text evidence="1">The sequence shown here is derived from an EMBL/GenBank/DDBJ whole genome shotgun (WGS) entry which is preliminary data.</text>
</comment>